<dbReference type="SUPFAM" id="SSF51735">
    <property type="entry name" value="NAD(P)-binding Rossmann-fold domains"/>
    <property type="match status" value="1"/>
</dbReference>
<dbReference type="PANTHER" id="PTHR43669:SF3">
    <property type="entry name" value="ALCOHOL DEHYDROGENASE, PUTATIVE (AFU_ORTHOLOGUE AFUA_3G03445)-RELATED"/>
    <property type="match status" value="1"/>
</dbReference>
<keyword evidence="4" id="KW-1185">Reference proteome</keyword>
<dbReference type="InterPro" id="IPR002347">
    <property type="entry name" value="SDR_fam"/>
</dbReference>
<dbReference type="InterPro" id="IPR036291">
    <property type="entry name" value="NAD(P)-bd_dom_sf"/>
</dbReference>
<keyword evidence="2" id="KW-0560">Oxidoreductase</keyword>
<dbReference type="Proteomes" id="UP001147700">
    <property type="component" value="Unassembled WGS sequence"/>
</dbReference>
<gene>
    <name evidence="3" type="ORF">OJ962_00905</name>
</gene>
<evidence type="ECO:0000256" key="2">
    <source>
        <dbReference type="ARBA" id="ARBA00023002"/>
    </source>
</evidence>
<dbReference type="Pfam" id="PF00106">
    <property type="entry name" value="adh_short"/>
    <property type="match status" value="1"/>
</dbReference>
<dbReference type="CDD" id="cd05233">
    <property type="entry name" value="SDR_c"/>
    <property type="match status" value="1"/>
</dbReference>
<evidence type="ECO:0000313" key="3">
    <source>
        <dbReference type="EMBL" id="MDA0136039.1"/>
    </source>
</evidence>
<comment type="similarity">
    <text evidence="1">Belongs to the short-chain dehydrogenases/reductases (SDR) family.</text>
</comment>
<dbReference type="InterPro" id="IPR020904">
    <property type="entry name" value="Sc_DH/Rdtase_CS"/>
</dbReference>
<evidence type="ECO:0000256" key="1">
    <source>
        <dbReference type="ARBA" id="ARBA00006484"/>
    </source>
</evidence>
<comment type="caution">
    <text evidence="3">The sequence shown here is derived from an EMBL/GenBank/DDBJ whole genome shotgun (WGS) entry which is preliminary data.</text>
</comment>
<dbReference type="RefSeq" id="WP_202954677.1">
    <property type="nucleotide sequence ID" value="NZ_JAPCID010000001.1"/>
</dbReference>
<dbReference type="PANTHER" id="PTHR43669">
    <property type="entry name" value="5-KETO-D-GLUCONATE 5-REDUCTASE"/>
    <property type="match status" value="1"/>
</dbReference>
<name>A0ABT4RBX9_9ACTN</name>
<reference evidence="3" key="1">
    <citation type="submission" date="2022-10" db="EMBL/GenBank/DDBJ databases">
        <title>The WGS of Solirubrobacter sp. CPCC 204708.</title>
        <authorList>
            <person name="Jiang Z."/>
        </authorList>
    </citation>
    <scope>NUCLEOTIDE SEQUENCE</scope>
    <source>
        <strain evidence="3">CPCC 204708</strain>
    </source>
</reference>
<dbReference type="PROSITE" id="PS00061">
    <property type="entry name" value="ADH_SHORT"/>
    <property type="match status" value="1"/>
</dbReference>
<sequence length="262" mass="26616">MRLADQVAVVTGGAAGIGRALALRFAAEGARGVVVADLDEAGAEAVAAEIGEGALAVVCDVADPAHAEALIGAAESAFGPVDLFCANAGVAVGEGLGAAAEWELALGVNLRAHVYAAERLLPGWLERGTGYFLTTASAAGLITQIGSAPYAVTKHAAVAFAEWLSVTYGARGVGVSCLCPMGVNTELLHGSGGAGAVVKAAGAVLEPDEVAEIVLAGLEAETFLILPHPEVLEFYRRKGADYDRWLAGMRRLQASVAAQRDP</sequence>
<organism evidence="3 4">
    <name type="scientific">Solirubrobacter deserti</name>
    <dbReference type="NCBI Taxonomy" id="2282478"/>
    <lineage>
        <taxon>Bacteria</taxon>
        <taxon>Bacillati</taxon>
        <taxon>Actinomycetota</taxon>
        <taxon>Thermoleophilia</taxon>
        <taxon>Solirubrobacterales</taxon>
        <taxon>Solirubrobacteraceae</taxon>
        <taxon>Solirubrobacter</taxon>
    </lineage>
</organism>
<proteinExistence type="inferred from homology"/>
<evidence type="ECO:0000313" key="4">
    <source>
        <dbReference type="Proteomes" id="UP001147700"/>
    </source>
</evidence>
<dbReference type="PRINTS" id="PR00081">
    <property type="entry name" value="GDHRDH"/>
</dbReference>
<accession>A0ABT4RBX9</accession>
<dbReference type="Gene3D" id="3.40.50.720">
    <property type="entry name" value="NAD(P)-binding Rossmann-like Domain"/>
    <property type="match status" value="1"/>
</dbReference>
<protein>
    <submittedName>
        <fullName evidence="3">SDR family oxidoreductase</fullName>
    </submittedName>
</protein>
<dbReference type="EMBL" id="JAPCID010000001">
    <property type="protein sequence ID" value="MDA0136039.1"/>
    <property type="molecule type" value="Genomic_DNA"/>
</dbReference>